<reference evidence="1" key="1">
    <citation type="journal article" date="2021" name="Proc. Natl. Acad. Sci. U.S.A.">
        <title>A Catalog of Tens of Thousands of Viruses from Human Metagenomes Reveals Hidden Associations with Chronic Diseases.</title>
        <authorList>
            <person name="Tisza M.J."/>
            <person name="Buck C.B."/>
        </authorList>
    </citation>
    <scope>NUCLEOTIDE SEQUENCE</scope>
    <source>
        <strain evidence="1">CtcRb7</strain>
    </source>
</reference>
<protein>
    <submittedName>
        <fullName evidence="1">Uncharacterized protein</fullName>
    </submittedName>
</protein>
<evidence type="ECO:0000313" key="1">
    <source>
        <dbReference type="EMBL" id="DAF88824.1"/>
    </source>
</evidence>
<organism evidence="1">
    <name type="scientific">Siphoviridae sp. ctcRb7</name>
    <dbReference type="NCBI Taxonomy" id="2825572"/>
    <lineage>
        <taxon>Viruses</taxon>
        <taxon>Duplodnaviria</taxon>
        <taxon>Heunggongvirae</taxon>
        <taxon>Uroviricota</taxon>
        <taxon>Caudoviricetes</taxon>
    </lineage>
</organism>
<accession>A0A8S5U2Y7</accession>
<dbReference type="EMBL" id="BK015996">
    <property type="protein sequence ID" value="DAF88824.1"/>
    <property type="molecule type" value="Genomic_DNA"/>
</dbReference>
<sequence length="62" mass="6943">MSATEKQTAKDLRNLMDSLDTIIDQLNSSAFEVVGHELSVMHGDLERVTFNLECVFDLEVGE</sequence>
<name>A0A8S5U2Y7_9CAUD</name>
<proteinExistence type="predicted"/>